<evidence type="ECO:0000313" key="2">
    <source>
        <dbReference type="EMBL" id="SHG67790.1"/>
    </source>
</evidence>
<keyword evidence="1" id="KW-1133">Transmembrane helix</keyword>
<reference evidence="2 3" key="1">
    <citation type="submission" date="2016-11" db="EMBL/GenBank/DDBJ databases">
        <authorList>
            <person name="Jaros S."/>
            <person name="Januszkiewicz K."/>
            <person name="Wedrychowicz H."/>
        </authorList>
    </citation>
    <scope>NUCLEOTIDE SEQUENCE [LARGE SCALE GENOMIC DNA]</scope>
    <source>
        <strain evidence="2 3">CGMCC 1.7049</strain>
    </source>
</reference>
<keyword evidence="1" id="KW-0472">Membrane</keyword>
<dbReference type="InterPro" id="IPR021279">
    <property type="entry name" value="DUF2721"/>
</dbReference>
<dbReference type="EMBL" id="FQWZ01000002">
    <property type="protein sequence ID" value="SHG67790.1"/>
    <property type="molecule type" value="Genomic_DNA"/>
</dbReference>
<evidence type="ECO:0000256" key="1">
    <source>
        <dbReference type="SAM" id="Phobius"/>
    </source>
</evidence>
<organism evidence="2 3">
    <name type="scientific">Hydrocarboniphaga daqingensis</name>
    <dbReference type="NCBI Taxonomy" id="490188"/>
    <lineage>
        <taxon>Bacteria</taxon>
        <taxon>Pseudomonadati</taxon>
        <taxon>Pseudomonadota</taxon>
        <taxon>Gammaproteobacteria</taxon>
        <taxon>Nevskiales</taxon>
        <taxon>Nevskiaceae</taxon>
        <taxon>Hydrocarboniphaga</taxon>
    </lineage>
</organism>
<dbReference type="STRING" id="490188.SAMN04488068_1059"/>
<sequence length="157" mass="16936">MINDATVGSIAHVIQLAVAPVFLLTGVSGMLGVLTNRLSRLVDRARKLDAELSGEDEWRVQLLRQWLKDLARRTRLISWAISLCIGCAVMVASVVVLLFVSSVADVRLGGVIAALFIGAMVALIAGLLCFMREIYLATSQLRIGEPERPAVLKASPP</sequence>
<evidence type="ECO:0000313" key="3">
    <source>
        <dbReference type="Proteomes" id="UP000199758"/>
    </source>
</evidence>
<dbReference type="OrthoDB" id="5465259at2"/>
<feature type="transmembrane region" description="Helical" evidence="1">
    <location>
        <begin position="12"/>
        <end position="34"/>
    </location>
</feature>
<dbReference type="RefSeq" id="WP_072894921.1">
    <property type="nucleotide sequence ID" value="NZ_FQWZ01000002.1"/>
</dbReference>
<keyword evidence="3" id="KW-1185">Reference proteome</keyword>
<name>A0A1M5LSB3_9GAMM</name>
<keyword evidence="1" id="KW-0812">Transmembrane</keyword>
<feature type="transmembrane region" description="Helical" evidence="1">
    <location>
        <begin position="76"/>
        <end position="100"/>
    </location>
</feature>
<dbReference type="AlphaFoldDB" id="A0A1M5LSB3"/>
<proteinExistence type="predicted"/>
<feature type="transmembrane region" description="Helical" evidence="1">
    <location>
        <begin position="106"/>
        <end position="130"/>
    </location>
</feature>
<protein>
    <recommendedName>
        <fullName evidence="4">DUF2721 domain-containing protein</fullName>
    </recommendedName>
</protein>
<evidence type="ECO:0008006" key="4">
    <source>
        <dbReference type="Google" id="ProtNLM"/>
    </source>
</evidence>
<dbReference type="Proteomes" id="UP000199758">
    <property type="component" value="Unassembled WGS sequence"/>
</dbReference>
<gene>
    <name evidence="2" type="ORF">SAMN04488068_1059</name>
</gene>
<dbReference type="Pfam" id="PF11026">
    <property type="entry name" value="DUF2721"/>
    <property type="match status" value="1"/>
</dbReference>
<accession>A0A1M5LSB3</accession>